<evidence type="ECO:0000256" key="1">
    <source>
        <dbReference type="SAM" id="Coils"/>
    </source>
</evidence>
<organism evidence="2">
    <name type="scientific">Longilinea arvoryzae</name>
    <dbReference type="NCBI Taxonomy" id="360412"/>
    <lineage>
        <taxon>Bacteria</taxon>
        <taxon>Bacillati</taxon>
        <taxon>Chloroflexota</taxon>
        <taxon>Anaerolineae</taxon>
        <taxon>Anaerolineales</taxon>
        <taxon>Anaerolineaceae</taxon>
        <taxon>Longilinea</taxon>
    </lineage>
</organism>
<proteinExistence type="predicted"/>
<evidence type="ECO:0000313" key="2">
    <source>
        <dbReference type="EMBL" id="GAP12896.1"/>
    </source>
</evidence>
<keyword evidence="1" id="KW-0175">Coiled coil</keyword>
<reference evidence="2" key="1">
    <citation type="submission" date="2015-07" db="EMBL/GenBank/DDBJ databases">
        <title>Draft Genome Sequences of Anaerolinea thermolimosa IMO-1, Bellilinea caldifistulae GOMI-1, Leptolinea tardivitalis YMTK-2, Levilinea saccharolytica KIBI-1,Longilinea arvoryzae KOME-1, Previously Described as Members of the Anaerolineaceae (Chloroflexi).</title>
        <authorList>
            <person name="Sekiguchi Y."/>
            <person name="Ohashi A."/>
            <person name="Matsuura N."/>
            <person name="Tourlousse M.D."/>
        </authorList>
    </citation>
    <scope>NUCLEOTIDE SEQUENCE [LARGE SCALE GENOMIC DNA]</scope>
    <source>
        <strain evidence="2">KOME-1</strain>
    </source>
</reference>
<dbReference type="Proteomes" id="UP000055060">
    <property type="component" value="Unassembled WGS sequence"/>
</dbReference>
<accession>A0A0S7BDI6</accession>
<dbReference type="EMBL" id="DF967972">
    <property type="protein sequence ID" value="GAP12896.1"/>
    <property type="molecule type" value="Genomic_DNA"/>
</dbReference>
<dbReference type="STRING" id="360412.LARV_00636"/>
<keyword evidence="3" id="KW-1185">Reference proteome</keyword>
<gene>
    <name evidence="2" type="ORF">LARV_00636</name>
</gene>
<dbReference type="AlphaFoldDB" id="A0A0S7BDI6"/>
<evidence type="ECO:0000313" key="3">
    <source>
        <dbReference type="Proteomes" id="UP000055060"/>
    </source>
</evidence>
<name>A0A0S7BDI6_9CHLR</name>
<protein>
    <submittedName>
        <fullName evidence="2">Uncharacterized protein</fullName>
    </submittedName>
</protein>
<sequence>MAASTGRRKKSNRSNEVPGLEDEIRLLREIIQRAAAMAEEDRAVMDLVRLWGAAGRACGQLSGLLKTERALGALRDANAELDQALREALDELDAYRREHGVEME</sequence>
<feature type="coiled-coil region" evidence="1">
    <location>
        <begin position="67"/>
        <end position="98"/>
    </location>
</feature>